<dbReference type="PROSITE" id="PS00573">
    <property type="entry name" value="PYRIDINE_REDOX_2"/>
    <property type="match status" value="1"/>
</dbReference>
<evidence type="ECO:0000256" key="6">
    <source>
        <dbReference type="ARBA" id="ARBA00023284"/>
    </source>
</evidence>
<dbReference type="eggNOG" id="COG0492">
    <property type="taxonomic scope" value="Bacteria"/>
</dbReference>
<dbReference type="InterPro" id="IPR050097">
    <property type="entry name" value="Ferredoxin-NADP_redctase_2"/>
</dbReference>
<keyword evidence="5" id="KW-1015">Disulfide bond</keyword>
<keyword evidence="6" id="KW-0676">Redox-active center</keyword>
<dbReference type="Pfam" id="PF07992">
    <property type="entry name" value="Pyr_redox_2"/>
    <property type="match status" value="1"/>
</dbReference>
<keyword evidence="4" id="KW-0560">Oxidoreductase</keyword>
<proteinExistence type="inferred from homology"/>
<dbReference type="OrthoDB" id="9806179at2"/>
<keyword evidence="9" id="KW-1185">Reference proteome</keyword>
<evidence type="ECO:0000256" key="1">
    <source>
        <dbReference type="ARBA" id="ARBA00009333"/>
    </source>
</evidence>
<dbReference type="EMBL" id="CP001085">
    <property type="protein sequence ID" value="ADD79690.1"/>
    <property type="molecule type" value="Genomic_DNA"/>
</dbReference>
<dbReference type="PRINTS" id="PR00368">
    <property type="entry name" value="FADPNR"/>
</dbReference>
<evidence type="ECO:0000256" key="4">
    <source>
        <dbReference type="ARBA" id="ARBA00023002"/>
    </source>
</evidence>
<evidence type="ECO:0000313" key="9">
    <source>
        <dbReference type="Proteomes" id="UP000001700"/>
    </source>
</evidence>
<dbReference type="SUPFAM" id="SSF51905">
    <property type="entry name" value="FAD/NAD(P)-binding domain"/>
    <property type="match status" value="1"/>
</dbReference>
<reference evidence="8" key="1">
    <citation type="submission" date="2008-05" db="EMBL/GenBank/DDBJ databases">
        <title>Genome sequence of Riesia pediculicola USDA.</title>
        <authorList>
            <person name="Kirkness E.F."/>
        </authorList>
    </citation>
    <scope>NUCLEOTIDE SEQUENCE [LARGE SCALE GENOMIC DNA]</scope>
    <source>
        <strain evidence="8">USDA</strain>
    </source>
</reference>
<dbReference type="AlphaFoldDB" id="D4G7Z7"/>
<accession>D4G7Z7</accession>
<keyword evidence="2" id="KW-0285">Flavoprotein</keyword>
<dbReference type="STRING" id="515618.RIEPE_0189"/>
<dbReference type="InterPro" id="IPR036188">
    <property type="entry name" value="FAD/NAD-bd_sf"/>
</dbReference>
<protein>
    <submittedName>
        <fullName evidence="8">Glucose-inhibited division protein A</fullName>
    </submittedName>
</protein>
<dbReference type="InterPro" id="IPR023753">
    <property type="entry name" value="FAD/NAD-binding_dom"/>
</dbReference>
<dbReference type="InterPro" id="IPR008255">
    <property type="entry name" value="Pyr_nucl-diS_OxRdtase_2_AS"/>
</dbReference>
<feature type="domain" description="FAD/NAD(P)-binding" evidence="7">
    <location>
        <begin position="12"/>
        <end position="301"/>
    </location>
</feature>
<dbReference type="Proteomes" id="UP000001700">
    <property type="component" value="Chromosome"/>
</dbReference>
<evidence type="ECO:0000256" key="5">
    <source>
        <dbReference type="ARBA" id="ARBA00023157"/>
    </source>
</evidence>
<organism evidence="8 9">
    <name type="scientific">Riesia pediculicola (strain USDA)</name>
    <dbReference type="NCBI Taxonomy" id="515618"/>
    <lineage>
        <taxon>Bacteria</taxon>
        <taxon>Pseudomonadati</taxon>
        <taxon>Pseudomonadota</taxon>
        <taxon>Gammaproteobacteria</taxon>
        <taxon>Enterobacterales</taxon>
        <taxon>Enterobacteriaceae</taxon>
        <taxon>Candidatus Riesia</taxon>
    </lineage>
</organism>
<dbReference type="GO" id="GO:0016668">
    <property type="term" value="F:oxidoreductase activity, acting on a sulfur group of donors, NAD(P) as acceptor"/>
    <property type="evidence" value="ECO:0007669"/>
    <property type="project" value="UniProtKB-ARBA"/>
</dbReference>
<dbReference type="HOGENOM" id="CLU_031864_5_1_6"/>
<keyword evidence="3" id="KW-0274">FAD</keyword>
<evidence type="ECO:0000313" key="8">
    <source>
        <dbReference type="EMBL" id="ADD79690.1"/>
    </source>
</evidence>
<name>D4G7Z7_RIEPU</name>
<sequence>MKRTNDNFLHRKVIILGSGPAGCTSAIYTSRAGLRPILITGFQKGGQIALANSVENWTGLYPSQTGSFIMENTLRQVRNFIPFSDIIEDQIYKVDLTNRPFLLFGSLKRYSCDSLIIATGSSFRNLGLSFEKRFEGKGVSFCATCDGFFYRNQKIAVVGGGNNALEEAIYLSKIAKEVNLIHRSKKFRAEKLLIDKIYKKVNQKKVFLYTNYVVCDAEGNEKGITSIKIKSNLNGSEKNLFVSGIFVAVGSNPNTSIFQGQLDLQDGYIKTSLKSRCMTETSVKGVFAAGDVSDSFYRQAISSAGTGCMAAIDAERYLYKVGDI</sequence>
<dbReference type="RefSeq" id="WP_013087677.1">
    <property type="nucleotide sequence ID" value="NC_014109.1"/>
</dbReference>
<dbReference type="PANTHER" id="PTHR48105">
    <property type="entry name" value="THIOREDOXIN REDUCTASE 1-RELATED-RELATED"/>
    <property type="match status" value="1"/>
</dbReference>
<dbReference type="Gene3D" id="3.50.50.60">
    <property type="entry name" value="FAD/NAD(P)-binding domain"/>
    <property type="match status" value="2"/>
</dbReference>
<evidence type="ECO:0000256" key="3">
    <source>
        <dbReference type="ARBA" id="ARBA00022827"/>
    </source>
</evidence>
<evidence type="ECO:0000259" key="7">
    <source>
        <dbReference type="Pfam" id="PF07992"/>
    </source>
</evidence>
<evidence type="ECO:0000256" key="2">
    <source>
        <dbReference type="ARBA" id="ARBA00022630"/>
    </source>
</evidence>
<comment type="similarity">
    <text evidence="1">Belongs to the class-II pyridine nucleotide-disulfide oxidoreductase family.</text>
</comment>
<dbReference type="PRINTS" id="PR00469">
    <property type="entry name" value="PNDRDTASEII"/>
</dbReference>
<dbReference type="KEGG" id="rip:RIEPE_0189"/>
<gene>
    <name evidence="8" type="primary">gidA2</name>
    <name evidence="8" type="ordered locus">RIEPE_0189</name>
</gene>